<dbReference type="Proteomes" id="UP001596395">
    <property type="component" value="Unassembled WGS sequence"/>
</dbReference>
<gene>
    <name evidence="5" type="ORF">ACFQGB_04585</name>
</gene>
<evidence type="ECO:0000313" key="5">
    <source>
        <dbReference type="EMBL" id="MFC6952133.1"/>
    </source>
</evidence>
<dbReference type="InterPro" id="IPR000086">
    <property type="entry name" value="NUDIX_hydrolase_dom"/>
</dbReference>
<feature type="domain" description="Nudix hydrolase" evidence="4">
    <location>
        <begin position="39"/>
        <end position="169"/>
    </location>
</feature>
<organism evidence="5 6">
    <name type="scientific">Halorubellus litoreus</name>
    <dbReference type="NCBI Taxonomy" id="755308"/>
    <lineage>
        <taxon>Archaea</taxon>
        <taxon>Methanobacteriati</taxon>
        <taxon>Methanobacteriota</taxon>
        <taxon>Stenosarchaea group</taxon>
        <taxon>Halobacteria</taxon>
        <taxon>Halobacteriales</taxon>
        <taxon>Halorubellaceae</taxon>
        <taxon>Halorubellus</taxon>
    </lineage>
</organism>
<dbReference type="InterPro" id="IPR015797">
    <property type="entry name" value="NUDIX_hydrolase-like_dom_sf"/>
</dbReference>
<reference evidence="5 6" key="1">
    <citation type="journal article" date="2019" name="Int. J. Syst. Evol. Microbiol.">
        <title>The Global Catalogue of Microorganisms (GCM) 10K type strain sequencing project: providing services to taxonomists for standard genome sequencing and annotation.</title>
        <authorList>
            <consortium name="The Broad Institute Genomics Platform"/>
            <consortium name="The Broad Institute Genome Sequencing Center for Infectious Disease"/>
            <person name="Wu L."/>
            <person name="Ma J."/>
        </authorList>
    </citation>
    <scope>NUCLEOTIDE SEQUENCE [LARGE SCALE GENOMIC DNA]</scope>
    <source>
        <strain evidence="5 6">GX26</strain>
    </source>
</reference>
<keyword evidence="3" id="KW-0460">Magnesium</keyword>
<comment type="caution">
    <text evidence="5">The sequence shown here is derived from an EMBL/GenBank/DDBJ whole genome shotgun (WGS) entry which is preliminary data.</text>
</comment>
<dbReference type="RefSeq" id="WP_336349125.1">
    <property type="nucleotide sequence ID" value="NZ_JAZAQL010000001.1"/>
</dbReference>
<dbReference type="InterPro" id="IPR020476">
    <property type="entry name" value="Nudix_hydrolase"/>
</dbReference>
<dbReference type="EMBL" id="JBHSXN010000001">
    <property type="protein sequence ID" value="MFC6952133.1"/>
    <property type="molecule type" value="Genomic_DNA"/>
</dbReference>
<dbReference type="PROSITE" id="PS51462">
    <property type="entry name" value="NUDIX"/>
    <property type="match status" value="1"/>
</dbReference>
<name>A0ABD5VB90_9EURY</name>
<proteinExistence type="predicted"/>
<sequence length="177" mass="19790">MTTYEATYCPRCGTELGTTHVDGRDRQYCASCDRVEWRNPVPCAGVAVVDPERGALLTRRDVEPGVGKWTLAGGHMEVEESPERAAARELAEETNVRVDPEDLDLLDAYTLTRGDGKYVVSMGYVVHARHATGTPEPGPEVQTVGWFTPDEFAASDHRYLEPHDQRFERAWTHVTED</sequence>
<comment type="cofactor">
    <cofactor evidence="1">
        <name>Mg(2+)</name>
        <dbReference type="ChEBI" id="CHEBI:18420"/>
    </cofactor>
</comment>
<evidence type="ECO:0000256" key="1">
    <source>
        <dbReference type="ARBA" id="ARBA00001946"/>
    </source>
</evidence>
<dbReference type="InterPro" id="IPR020084">
    <property type="entry name" value="NUDIX_hydrolase_CS"/>
</dbReference>
<accession>A0ABD5VB90</accession>
<dbReference type="PANTHER" id="PTHR43222:SF2">
    <property type="entry name" value="NUDIX HYDROLASE 23, CHLOROPLASTIC"/>
    <property type="match status" value="1"/>
</dbReference>
<dbReference type="PRINTS" id="PR00502">
    <property type="entry name" value="NUDIXFAMILY"/>
</dbReference>
<dbReference type="GO" id="GO:0016787">
    <property type="term" value="F:hydrolase activity"/>
    <property type="evidence" value="ECO:0007669"/>
    <property type="project" value="UniProtKB-KW"/>
</dbReference>
<keyword evidence="6" id="KW-1185">Reference proteome</keyword>
<dbReference type="PANTHER" id="PTHR43222">
    <property type="entry name" value="NUDIX HYDROLASE 23"/>
    <property type="match status" value="1"/>
</dbReference>
<evidence type="ECO:0000313" key="6">
    <source>
        <dbReference type="Proteomes" id="UP001596395"/>
    </source>
</evidence>
<evidence type="ECO:0000259" key="4">
    <source>
        <dbReference type="PROSITE" id="PS51462"/>
    </source>
</evidence>
<dbReference type="Gene3D" id="3.90.79.10">
    <property type="entry name" value="Nucleoside Triphosphate Pyrophosphohydrolase"/>
    <property type="match status" value="1"/>
</dbReference>
<evidence type="ECO:0000256" key="3">
    <source>
        <dbReference type="ARBA" id="ARBA00022842"/>
    </source>
</evidence>
<evidence type="ECO:0000256" key="2">
    <source>
        <dbReference type="ARBA" id="ARBA00022801"/>
    </source>
</evidence>
<dbReference type="SUPFAM" id="SSF55811">
    <property type="entry name" value="Nudix"/>
    <property type="match status" value="1"/>
</dbReference>
<dbReference type="CDD" id="cd02883">
    <property type="entry name" value="NUDIX_Hydrolase"/>
    <property type="match status" value="1"/>
</dbReference>
<dbReference type="AlphaFoldDB" id="A0ABD5VB90"/>
<keyword evidence="2 5" id="KW-0378">Hydrolase</keyword>
<dbReference type="Pfam" id="PF00293">
    <property type="entry name" value="NUDIX"/>
    <property type="match status" value="1"/>
</dbReference>
<dbReference type="PROSITE" id="PS00893">
    <property type="entry name" value="NUDIX_BOX"/>
    <property type="match status" value="1"/>
</dbReference>
<protein>
    <submittedName>
        <fullName evidence="5">NUDIX hydrolase</fullName>
    </submittedName>
</protein>